<evidence type="ECO:0000313" key="2">
    <source>
        <dbReference type="EMBL" id="CAF1559972.1"/>
    </source>
</evidence>
<reference evidence="2" key="1">
    <citation type="submission" date="2021-02" db="EMBL/GenBank/DDBJ databases">
        <authorList>
            <person name="Nowell W R."/>
        </authorList>
    </citation>
    <scope>NUCLEOTIDE SEQUENCE</scope>
</reference>
<protein>
    <recommendedName>
        <fullName evidence="1">AP-3 complex subunit beta-1/2 C-terminal domain-containing protein</fullName>
    </recommendedName>
</protein>
<evidence type="ECO:0000259" key="1">
    <source>
        <dbReference type="Pfam" id="PF24080"/>
    </source>
</evidence>
<name>A0A815XNC8_9BILA</name>
<dbReference type="AlphaFoldDB" id="A0A815XNC8"/>
<evidence type="ECO:0000313" key="3">
    <source>
        <dbReference type="Proteomes" id="UP000663845"/>
    </source>
</evidence>
<gene>
    <name evidence="2" type="ORF">JYZ213_LOCUS46819</name>
</gene>
<dbReference type="InterPro" id="IPR056314">
    <property type="entry name" value="AP3B1/2_C"/>
</dbReference>
<feature type="domain" description="AP-3 complex subunit beta-1/2 C-terminal" evidence="1">
    <location>
        <begin position="1"/>
        <end position="47"/>
    </location>
</feature>
<proteinExistence type="predicted"/>
<accession>A0A815XNC8</accession>
<comment type="caution">
    <text evidence="2">The sequence shown here is derived from an EMBL/GenBank/DDBJ whole genome shotgun (WGS) entry which is preliminary data.</text>
</comment>
<organism evidence="2 3">
    <name type="scientific">Adineta steineri</name>
    <dbReference type="NCBI Taxonomy" id="433720"/>
    <lineage>
        <taxon>Eukaryota</taxon>
        <taxon>Metazoa</taxon>
        <taxon>Spiralia</taxon>
        <taxon>Gnathifera</taxon>
        <taxon>Rotifera</taxon>
        <taxon>Eurotatoria</taxon>
        <taxon>Bdelloidea</taxon>
        <taxon>Adinetida</taxon>
        <taxon>Adinetidae</taxon>
        <taxon>Adineta</taxon>
    </lineage>
</organism>
<feature type="non-terminal residue" evidence="2">
    <location>
        <position position="1"/>
    </location>
</feature>
<sequence>FAGQTISSKALILITIQLNMSQSIINFTLNSDRIVLATMLLEEIKQTISTVS</sequence>
<dbReference type="Proteomes" id="UP000663845">
    <property type="component" value="Unassembled WGS sequence"/>
</dbReference>
<dbReference type="Pfam" id="PF24080">
    <property type="entry name" value="AP3B1_C_2"/>
    <property type="match status" value="1"/>
</dbReference>
<dbReference type="EMBL" id="CAJNOG010006451">
    <property type="protein sequence ID" value="CAF1559972.1"/>
    <property type="molecule type" value="Genomic_DNA"/>
</dbReference>